<dbReference type="GeneID" id="42053968"/>
<organism evidence="1 2">
    <name type="scientific">Fusarium proliferatum (strain ET1)</name>
    <name type="common">Orchid endophyte fungus</name>
    <dbReference type="NCBI Taxonomy" id="1227346"/>
    <lineage>
        <taxon>Eukaryota</taxon>
        <taxon>Fungi</taxon>
        <taxon>Dikarya</taxon>
        <taxon>Ascomycota</taxon>
        <taxon>Pezizomycotina</taxon>
        <taxon>Sordariomycetes</taxon>
        <taxon>Hypocreomycetidae</taxon>
        <taxon>Hypocreales</taxon>
        <taxon>Nectriaceae</taxon>
        <taxon>Fusarium</taxon>
        <taxon>Fusarium fujikuroi species complex</taxon>
    </lineage>
</organism>
<comment type="caution">
    <text evidence="1">The sequence shown here is derived from an EMBL/GenBank/DDBJ whole genome shotgun (WGS) entry which is preliminary data.</text>
</comment>
<dbReference type="RefSeq" id="XP_031082384.1">
    <property type="nucleotide sequence ID" value="XM_031232448.1"/>
</dbReference>
<dbReference type="VEuPathDB" id="FungiDB:FPRO_09093"/>
<evidence type="ECO:0000313" key="1">
    <source>
        <dbReference type="EMBL" id="CZR41792.1"/>
    </source>
</evidence>
<dbReference type="Proteomes" id="UP000183971">
    <property type="component" value="Unassembled WGS sequence"/>
</dbReference>
<proteinExistence type="predicted"/>
<keyword evidence="2" id="KW-1185">Reference proteome</keyword>
<reference evidence="2" key="1">
    <citation type="journal article" date="2016" name="Genome Biol. Evol.">
        <title>Comparative 'omics' of the Fusarium fujikuroi species complex highlights differences in genetic potential and metabolite synthesis.</title>
        <authorList>
            <person name="Niehaus E.-M."/>
            <person name="Muensterkoetter M."/>
            <person name="Proctor R.H."/>
            <person name="Brown D.W."/>
            <person name="Sharon A."/>
            <person name="Idan Y."/>
            <person name="Oren-Young L."/>
            <person name="Sieber C.M."/>
            <person name="Novak O."/>
            <person name="Pencik A."/>
            <person name="Tarkowska D."/>
            <person name="Hromadova K."/>
            <person name="Freeman S."/>
            <person name="Maymon M."/>
            <person name="Elazar M."/>
            <person name="Youssef S.A."/>
            <person name="El-Shabrawy E.S.M."/>
            <person name="Shalaby A.B.A."/>
            <person name="Houterman P."/>
            <person name="Brock N.L."/>
            <person name="Burkhardt I."/>
            <person name="Tsavkelova E.A."/>
            <person name="Dickschat J.S."/>
            <person name="Galuszka P."/>
            <person name="Gueldener U."/>
            <person name="Tudzynski B."/>
        </authorList>
    </citation>
    <scope>NUCLEOTIDE SEQUENCE [LARGE SCALE GENOMIC DNA]</scope>
    <source>
        <strain evidence="2">ET1</strain>
    </source>
</reference>
<accession>A0A1L7VN69</accession>
<dbReference type="AlphaFoldDB" id="A0A1L7VN69"/>
<evidence type="ECO:0000313" key="2">
    <source>
        <dbReference type="Proteomes" id="UP000183971"/>
    </source>
</evidence>
<gene>
    <name evidence="1" type="ORF">FPRO_09093</name>
</gene>
<protein>
    <submittedName>
        <fullName evidence="1">Uncharacterized protein</fullName>
    </submittedName>
</protein>
<sequence length="97" mass="10311">MDLLLDGVRNSQDPRLSPLPPALLATVDSSPTHYLNGSVATATAAGRASIIILCVLPVRSPVAQAVSTAKIQDISPRTTLALVSYLSLLADWFSLYY</sequence>
<name>A0A1L7VN69_FUSPR</name>
<dbReference type="EMBL" id="FJOF01000006">
    <property type="protein sequence ID" value="CZR41792.1"/>
    <property type="molecule type" value="Genomic_DNA"/>
</dbReference>